<name>A0A7W9GIV9_9ACTN</name>
<dbReference type="EMBL" id="JACHMB010000001">
    <property type="protein sequence ID" value="MBB5784501.1"/>
    <property type="molecule type" value="Genomic_DNA"/>
</dbReference>
<accession>A0A7W9GIV9</accession>
<dbReference type="InterPro" id="IPR029058">
    <property type="entry name" value="AB_hydrolase_fold"/>
</dbReference>
<dbReference type="Proteomes" id="UP000579153">
    <property type="component" value="Unassembled WGS sequence"/>
</dbReference>
<dbReference type="Pfam" id="PF12697">
    <property type="entry name" value="Abhydrolase_6"/>
    <property type="match status" value="1"/>
</dbReference>
<feature type="domain" description="AB hydrolase-1" evidence="1">
    <location>
        <begin position="24"/>
        <end position="256"/>
    </location>
</feature>
<keyword evidence="3" id="KW-1185">Reference proteome</keyword>
<dbReference type="PANTHER" id="PTHR43689">
    <property type="entry name" value="HYDROLASE"/>
    <property type="match status" value="1"/>
</dbReference>
<dbReference type="GO" id="GO:0003824">
    <property type="term" value="F:catalytic activity"/>
    <property type="evidence" value="ECO:0007669"/>
    <property type="project" value="UniProtKB-ARBA"/>
</dbReference>
<organism evidence="2 3">
    <name type="scientific">Nonomuraea jabiensis</name>
    <dbReference type="NCBI Taxonomy" id="882448"/>
    <lineage>
        <taxon>Bacteria</taxon>
        <taxon>Bacillati</taxon>
        <taxon>Actinomycetota</taxon>
        <taxon>Actinomycetes</taxon>
        <taxon>Streptosporangiales</taxon>
        <taxon>Streptosporangiaceae</taxon>
        <taxon>Nonomuraea</taxon>
    </lineage>
</organism>
<evidence type="ECO:0000313" key="2">
    <source>
        <dbReference type="EMBL" id="MBB5784501.1"/>
    </source>
</evidence>
<proteinExistence type="predicted"/>
<reference evidence="2 3" key="1">
    <citation type="submission" date="2020-08" db="EMBL/GenBank/DDBJ databases">
        <title>Sequencing the genomes of 1000 actinobacteria strains.</title>
        <authorList>
            <person name="Klenk H.-P."/>
        </authorList>
    </citation>
    <scope>NUCLEOTIDE SEQUENCE [LARGE SCALE GENOMIC DNA]</scope>
    <source>
        <strain evidence="2 3">DSM 45507</strain>
    </source>
</reference>
<dbReference type="Gene3D" id="3.40.50.1820">
    <property type="entry name" value="alpha/beta hydrolase"/>
    <property type="match status" value="1"/>
</dbReference>
<evidence type="ECO:0000313" key="3">
    <source>
        <dbReference type="Proteomes" id="UP000579153"/>
    </source>
</evidence>
<protein>
    <submittedName>
        <fullName evidence="2">Pimeloyl-ACP methyl ester carboxylesterase</fullName>
    </submittedName>
</protein>
<dbReference type="RefSeq" id="WP_185077441.1">
    <property type="nucleotide sequence ID" value="NZ_JACHMB010000001.1"/>
</dbReference>
<dbReference type="InterPro" id="IPR000073">
    <property type="entry name" value="AB_hydrolase_1"/>
</dbReference>
<dbReference type="SUPFAM" id="SSF53474">
    <property type="entry name" value="alpha/beta-Hydrolases"/>
    <property type="match status" value="1"/>
</dbReference>
<sequence>MLITTASDGTQVRAIDEGQGPALLILHPGLDDGRSWAKVAALLTPGHRVVRLHRRQYRQDLPGPATIPQEVQHVLAAAREIGTPVLLVGHSSGAVVALESLVAAPGTFTGAVLYEPPVVIGPPLGGPGGEINLRARQAIAAGHPGRALRMFLRDTVRLPAWAAFLSGLFVALSPRLRPLVPHQIDDNEAIDQLGVRLDAYAGVDTPVLLLGGDRSPGHLGERLDALARALPRAERVVLHGQGHSAHAAAPAKVAAAIESFAAATTG</sequence>
<dbReference type="AlphaFoldDB" id="A0A7W9GIV9"/>
<dbReference type="PANTHER" id="PTHR43689:SF8">
    <property type="entry name" value="ALPHA_BETA-HYDROLASES SUPERFAMILY PROTEIN"/>
    <property type="match status" value="1"/>
</dbReference>
<gene>
    <name evidence="2" type="ORF">HD596_011257</name>
</gene>
<comment type="caution">
    <text evidence="2">The sequence shown here is derived from an EMBL/GenBank/DDBJ whole genome shotgun (WGS) entry which is preliminary data.</text>
</comment>
<evidence type="ECO:0000259" key="1">
    <source>
        <dbReference type="Pfam" id="PF12697"/>
    </source>
</evidence>